<evidence type="ECO:0000313" key="6">
    <source>
        <dbReference type="Proteomes" id="UP001595851"/>
    </source>
</evidence>
<dbReference type="InterPro" id="IPR050679">
    <property type="entry name" value="Bact_HTH_transcr_reg"/>
</dbReference>
<reference evidence="6" key="1">
    <citation type="journal article" date="2019" name="Int. J. Syst. Evol. Microbiol.">
        <title>The Global Catalogue of Microorganisms (GCM) 10K type strain sequencing project: providing services to taxonomists for standard genome sequencing and annotation.</title>
        <authorList>
            <consortium name="The Broad Institute Genomics Platform"/>
            <consortium name="The Broad Institute Genome Sequencing Center for Infectious Disease"/>
            <person name="Wu L."/>
            <person name="Ma J."/>
        </authorList>
    </citation>
    <scope>NUCLEOTIDE SEQUENCE [LARGE SCALE GENOMIC DNA]</scope>
    <source>
        <strain evidence="6">TBRC 1276</strain>
    </source>
</reference>
<dbReference type="InterPro" id="IPR036390">
    <property type="entry name" value="WH_DNA-bd_sf"/>
</dbReference>
<dbReference type="SMART" id="SM00345">
    <property type="entry name" value="HTH_GNTR"/>
    <property type="match status" value="1"/>
</dbReference>
<keyword evidence="1" id="KW-0805">Transcription regulation</keyword>
<evidence type="ECO:0000259" key="4">
    <source>
        <dbReference type="PROSITE" id="PS50949"/>
    </source>
</evidence>
<evidence type="ECO:0000256" key="2">
    <source>
        <dbReference type="ARBA" id="ARBA00023125"/>
    </source>
</evidence>
<dbReference type="SUPFAM" id="SSF46785">
    <property type="entry name" value="Winged helix' DNA-binding domain"/>
    <property type="match status" value="1"/>
</dbReference>
<dbReference type="PANTHER" id="PTHR44846">
    <property type="entry name" value="MANNOSYL-D-GLYCERATE TRANSPORT/METABOLISM SYSTEM REPRESSOR MNGR-RELATED"/>
    <property type="match status" value="1"/>
</dbReference>
<evidence type="ECO:0000313" key="5">
    <source>
        <dbReference type="EMBL" id="MFC4008604.1"/>
    </source>
</evidence>
<evidence type="ECO:0000256" key="1">
    <source>
        <dbReference type="ARBA" id="ARBA00023015"/>
    </source>
</evidence>
<dbReference type="RefSeq" id="WP_379528661.1">
    <property type="nucleotide sequence ID" value="NZ_JBHSBI010000006.1"/>
</dbReference>
<protein>
    <submittedName>
        <fullName evidence="5">GntR family transcriptional regulator</fullName>
    </submittedName>
</protein>
<gene>
    <name evidence="5" type="ORF">ACFOY2_15340</name>
</gene>
<dbReference type="InterPro" id="IPR036388">
    <property type="entry name" value="WH-like_DNA-bd_sf"/>
</dbReference>
<feature type="domain" description="HTH gntR-type" evidence="4">
    <location>
        <begin position="11"/>
        <end position="78"/>
    </location>
</feature>
<dbReference type="PROSITE" id="PS50949">
    <property type="entry name" value="HTH_GNTR"/>
    <property type="match status" value="1"/>
</dbReference>
<keyword evidence="3" id="KW-0804">Transcription</keyword>
<dbReference type="InterPro" id="IPR000524">
    <property type="entry name" value="Tscrpt_reg_HTH_GntR"/>
</dbReference>
<dbReference type="Proteomes" id="UP001595851">
    <property type="component" value="Unassembled WGS sequence"/>
</dbReference>
<keyword evidence="2" id="KW-0238">DNA-binding</keyword>
<evidence type="ECO:0000256" key="3">
    <source>
        <dbReference type="ARBA" id="ARBA00023163"/>
    </source>
</evidence>
<dbReference type="EMBL" id="JBHSBI010000006">
    <property type="protein sequence ID" value="MFC4008604.1"/>
    <property type="molecule type" value="Genomic_DNA"/>
</dbReference>
<comment type="caution">
    <text evidence="5">The sequence shown here is derived from an EMBL/GenBank/DDBJ whole genome shotgun (WGS) entry which is preliminary data.</text>
</comment>
<dbReference type="Pfam" id="PF00392">
    <property type="entry name" value="GntR"/>
    <property type="match status" value="1"/>
</dbReference>
<name>A0ABV8G712_9ACTN</name>
<dbReference type="PANTHER" id="PTHR44846:SF1">
    <property type="entry name" value="MANNOSYL-D-GLYCERATE TRANSPORT_METABOLISM SYSTEM REPRESSOR MNGR-RELATED"/>
    <property type="match status" value="1"/>
</dbReference>
<proteinExistence type="predicted"/>
<dbReference type="CDD" id="cd07377">
    <property type="entry name" value="WHTH_GntR"/>
    <property type="match status" value="1"/>
</dbReference>
<accession>A0ABV8G712</accession>
<organism evidence="5 6">
    <name type="scientific">Nonomuraea purpurea</name>
    <dbReference type="NCBI Taxonomy" id="1849276"/>
    <lineage>
        <taxon>Bacteria</taxon>
        <taxon>Bacillati</taxon>
        <taxon>Actinomycetota</taxon>
        <taxon>Actinomycetes</taxon>
        <taxon>Streptosporangiales</taxon>
        <taxon>Streptosporangiaceae</taxon>
        <taxon>Nonomuraea</taxon>
    </lineage>
</organism>
<keyword evidence="6" id="KW-1185">Reference proteome</keyword>
<dbReference type="Gene3D" id="1.10.10.10">
    <property type="entry name" value="Winged helix-like DNA-binding domain superfamily/Winged helix DNA-binding domain"/>
    <property type="match status" value="1"/>
</dbReference>
<sequence length="84" mass="9626">MTDEWQFDPTSPKSAQIATELERRIRSGEYPHKHPIYEVRLVQEFGVARETARKATVILRGRGLIFTVRGMGSFVADSMEWSAE</sequence>